<evidence type="ECO:0008006" key="9">
    <source>
        <dbReference type="Google" id="ProtNLM"/>
    </source>
</evidence>
<evidence type="ECO:0000256" key="3">
    <source>
        <dbReference type="ARBA" id="ARBA00022692"/>
    </source>
</evidence>
<dbReference type="PANTHER" id="PTHR23033">
    <property type="entry name" value="BETA1,3-GALACTOSYLTRANSFERASE"/>
    <property type="match status" value="1"/>
</dbReference>
<evidence type="ECO:0000313" key="8">
    <source>
        <dbReference type="Proteomes" id="UP000324832"/>
    </source>
</evidence>
<keyword evidence="8" id="KW-1185">Reference proteome</keyword>
<dbReference type="InterPro" id="IPR026050">
    <property type="entry name" value="C1GALT1/C1GALT1_chp1"/>
</dbReference>
<protein>
    <recommendedName>
        <fullName evidence="9">Hexosyltransferase</fullName>
    </recommendedName>
</protein>
<evidence type="ECO:0000256" key="6">
    <source>
        <dbReference type="ARBA" id="ARBA00023136"/>
    </source>
</evidence>
<dbReference type="PANTHER" id="PTHR23033:SF14">
    <property type="entry name" value="GLYCOPROTEIN-N-ACETYLGALACTOSAMINE 3-BETA-GALACTOSYLTRANSFERASE 1-RELATED"/>
    <property type="match status" value="1"/>
</dbReference>
<keyword evidence="4" id="KW-0735">Signal-anchor</keyword>
<organism evidence="7 8">
    <name type="scientific">Leptidea sinapis</name>
    <dbReference type="NCBI Taxonomy" id="189913"/>
    <lineage>
        <taxon>Eukaryota</taxon>
        <taxon>Metazoa</taxon>
        <taxon>Ecdysozoa</taxon>
        <taxon>Arthropoda</taxon>
        <taxon>Hexapoda</taxon>
        <taxon>Insecta</taxon>
        <taxon>Pterygota</taxon>
        <taxon>Neoptera</taxon>
        <taxon>Endopterygota</taxon>
        <taxon>Lepidoptera</taxon>
        <taxon>Glossata</taxon>
        <taxon>Ditrysia</taxon>
        <taxon>Papilionoidea</taxon>
        <taxon>Pieridae</taxon>
        <taxon>Dismorphiinae</taxon>
        <taxon>Leptidea</taxon>
    </lineage>
</organism>
<keyword evidence="5" id="KW-1133">Transmembrane helix</keyword>
<keyword evidence="6" id="KW-0472">Membrane</keyword>
<evidence type="ECO:0000256" key="1">
    <source>
        <dbReference type="ARBA" id="ARBA00004606"/>
    </source>
</evidence>
<reference evidence="7 8" key="1">
    <citation type="submission" date="2017-07" db="EMBL/GenBank/DDBJ databases">
        <authorList>
            <person name="Talla V."/>
            <person name="Backstrom N."/>
        </authorList>
    </citation>
    <scope>NUCLEOTIDE SEQUENCE [LARGE SCALE GENOMIC DNA]</scope>
</reference>
<comment type="similarity">
    <text evidence="2">Belongs to the glycosyltransferase 31 family. Beta3-Gal-T subfamily.</text>
</comment>
<dbReference type="Gene3D" id="3.90.550.50">
    <property type="match status" value="1"/>
</dbReference>
<gene>
    <name evidence="7" type="ORF">LSINAPIS_LOCUS12324</name>
</gene>
<dbReference type="Proteomes" id="UP000324832">
    <property type="component" value="Unassembled WGS sequence"/>
</dbReference>
<name>A0A5E4QY47_9NEOP</name>
<dbReference type="EMBL" id="FZQP02005711">
    <property type="protein sequence ID" value="VVD02020.1"/>
    <property type="molecule type" value="Genomic_DNA"/>
</dbReference>
<evidence type="ECO:0000313" key="7">
    <source>
        <dbReference type="EMBL" id="VVD02020.1"/>
    </source>
</evidence>
<evidence type="ECO:0000256" key="5">
    <source>
        <dbReference type="ARBA" id="ARBA00022989"/>
    </source>
</evidence>
<dbReference type="GO" id="GO:0016020">
    <property type="term" value="C:membrane"/>
    <property type="evidence" value="ECO:0007669"/>
    <property type="project" value="UniProtKB-SubCell"/>
</dbReference>
<comment type="subcellular location">
    <subcellularLocation>
        <location evidence="1">Membrane</location>
        <topology evidence="1">Single-pass type II membrane protein</topology>
    </subcellularLocation>
</comment>
<accession>A0A5E4QY47</accession>
<dbReference type="AlphaFoldDB" id="A0A5E4QY47"/>
<sequence>MLSEHDSSQPIYFGCRFKPFTPQGYMSGGAGYVLSREALERFVNKGLPSPHLCKASDHGAEDAEMGECICMEHIGVKAMDSRDALHRGRFFPFMYVLDYLIYHLRPYGVRYGAARDEHNRSHTPY</sequence>
<evidence type="ECO:0000256" key="4">
    <source>
        <dbReference type="ARBA" id="ARBA00022968"/>
    </source>
</evidence>
<proteinExistence type="inferred from homology"/>
<evidence type="ECO:0000256" key="2">
    <source>
        <dbReference type="ARBA" id="ARBA00006462"/>
    </source>
</evidence>
<keyword evidence="3" id="KW-0812">Transmembrane</keyword>
<dbReference type="GO" id="GO:0016263">
    <property type="term" value="F:glycoprotein-N-acetylgalactosamine 3-beta-galactosyltransferase activity"/>
    <property type="evidence" value="ECO:0007669"/>
    <property type="project" value="TreeGrafter"/>
</dbReference>